<gene>
    <name evidence="4" type="ORF">DCF17_09485</name>
</gene>
<evidence type="ECO:0000313" key="4">
    <source>
        <dbReference type="EMBL" id="PZO42069.1"/>
    </source>
</evidence>
<sequence>MDRAQLFNALSNLPPQDFERLLVSMNMPRMNRAGASAKIGEQVSAFLEWADSNIGPELEAIARHLAELNHFEFDTYLQTIIATYEKWWEYYTLTDAVGEVEQPQPEQPSIFDFGLMVQTVAKEKDEANPLQEKQEKTERLPVLEGIRKYADGHVLLVGRPGSGKSTALIRLALEVATEALTKGQGQIPILVELRYWQTSVIERIQAFLHQHDPALSLDNAALTTLLRQGRFLLLIDGLNELPSDEARTQLTAFRRDHPKVPIIFTTRDLGLGGDLGIEKKLEMQPLTEPQMKEFIRAYVPDQAETMLRQLSDRLREFGQTPLLLWMLCEVFQQSPNRQMPTNLAEMFRAFTTMYEDSSVRKHEVALLKGDVRPLSDRRLWKEALMALAALMMQGETPVDFRITIHRTEAERELSKIFAKEAFPARNILDDLLKYHLLQNRTTNQLEFRHQLIQEYYAAEHLLNLLPELSDEQLKRDYLNLLKWTEAIALMLTLVSDNDQAFRVVELAIDNVDLMLGARLAGEVSSDLQKKTIEYLVKRIRQDEFSSINEIRILGKTRSEDAVPVLIERFTDKDNEELLFEIAFSLSQIGGSAVVESLSPLLSESSESIILASIFTLGKISSKNVLPIIRDLVQHPNMHIREQVVETLGTLGGDAVISELRHALKDSSNEVREKAVKALGELKDKSSFLLLLEMATADHPIYASALSLRLAAAEALGKVDPKKAKQELLKMSQSVELEYEVCQNAVEALGQIGGGDSAIEELLVAINKPSNAWEAAKALVELGDRRAVPGLASALGNSIPCEQAAYALGELGDPSAVPYLIKTLDHWYPSVQEEAVEALGKIGDKEAIPQLYEIYKGLENDLYNNLRSKAIIALGKLGDSRVREDLIKLLKRKWFDATLTRIDRFHVFEALKEVANSSTFLALTDLLRVSNSEDRWQAVEFLGDFGNETVIATLILMLNDENSTVQWKAVEALGKLDPQKVMPEIREFLGQSQEIRVQQAAIEVLGYFKNELAISLLLEALADANANVRCAAANSLTKLSGSDASSYTQRVLCNEFKKTLLNDDLTYLLERLQFNLNFYNYEIWQEAEAVKNSKSKIKKVDLGDVCGDKINNFPNATEVKIFERVEHYHEHPPDSNS</sequence>
<evidence type="ECO:0000256" key="2">
    <source>
        <dbReference type="ARBA" id="ARBA00022738"/>
    </source>
</evidence>
<dbReference type="Pfam" id="PF05729">
    <property type="entry name" value="NACHT"/>
    <property type="match status" value="1"/>
</dbReference>
<dbReference type="GO" id="GO:0016491">
    <property type="term" value="F:oxidoreductase activity"/>
    <property type="evidence" value="ECO:0007669"/>
    <property type="project" value="TreeGrafter"/>
</dbReference>
<dbReference type="InterPro" id="IPR027417">
    <property type="entry name" value="P-loop_NTPase"/>
</dbReference>
<evidence type="ECO:0000259" key="3">
    <source>
        <dbReference type="PROSITE" id="PS50837"/>
    </source>
</evidence>
<proteinExistence type="predicted"/>
<accession>A0A2W4WJJ2</accession>
<dbReference type="InterPro" id="IPR007111">
    <property type="entry name" value="NACHT_NTPase"/>
</dbReference>
<dbReference type="Gene3D" id="1.25.10.10">
    <property type="entry name" value="Leucine-rich Repeat Variant"/>
    <property type="match status" value="4"/>
</dbReference>
<keyword evidence="1" id="KW-0042">Antenna complex</keyword>
<dbReference type="SMART" id="SM00567">
    <property type="entry name" value="EZ_HEAT"/>
    <property type="match status" value="12"/>
</dbReference>
<dbReference type="AlphaFoldDB" id="A0A2W4WJJ2"/>
<keyword evidence="2" id="KW-0605">Phycobilisome</keyword>
<dbReference type="Gene3D" id="3.40.50.300">
    <property type="entry name" value="P-loop containing nucleotide triphosphate hydrolases"/>
    <property type="match status" value="1"/>
</dbReference>
<feature type="domain" description="NACHT" evidence="3">
    <location>
        <begin position="152"/>
        <end position="267"/>
    </location>
</feature>
<reference evidence="4 5" key="2">
    <citation type="submission" date="2018-06" db="EMBL/GenBank/DDBJ databases">
        <title>Metagenomic assembly of (sub)arctic Cyanobacteria and their associated microbiome from non-axenic cultures.</title>
        <authorList>
            <person name="Baurain D."/>
        </authorList>
    </citation>
    <scope>NUCLEOTIDE SEQUENCE [LARGE SCALE GENOMIC DNA]</scope>
    <source>
        <strain evidence="4">ULC041bin1</strain>
    </source>
</reference>
<name>A0A2W4WJJ2_9CYAN</name>
<dbReference type="InterPro" id="IPR003593">
    <property type="entry name" value="AAA+_ATPase"/>
</dbReference>
<dbReference type="PANTHER" id="PTHR12697">
    <property type="entry name" value="PBS LYASE HEAT-LIKE PROTEIN"/>
    <property type="match status" value="1"/>
</dbReference>
<dbReference type="InterPro" id="IPR011989">
    <property type="entry name" value="ARM-like"/>
</dbReference>
<protein>
    <recommendedName>
        <fullName evidence="3">NACHT domain-containing protein</fullName>
    </recommendedName>
</protein>
<reference evidence="5" key="1">
    <citation type="submission" date="2018-04" db="EMBL/GenBank/DDBJ databases">
        <authorList>
            <person name="Cornet L."/>
        </authorList>
    </citation>
    <scope>NUCLEOTIDE SEQUENCE [LARGE SCALE GENOMIC DNA]</scope>
</reference>
<evidence type="ECO:0000313" key="5">
    <source>
        <dbReference type="Proteomes" id="UP000249081"/>
    </source>
</evidence>
<dbReference type="GO" id="GO:0030089">
    <property type="term" value="C:phycobilisome"/>
    <property type="evidence" value="ECO:0007669"/>
    <property type="project" value="UniProtKB-KW"/>
</dbReference>
<dbReference type="InterPro" id="IPR016024">
    <property type="entry name" value="ARM-type_fold"/>
</dbReference>
<dbReference type="SUPFAM" id="SSF52540">
    <property type="entry name" value="P-loop containing nucleoside triphosphate hydrolases"/>
    <property type="match status" value="1"/>
</dbReference>
<comment type="caution">
    <text evidence="4">The sequence shown here is derived from an EMBL/GenBank/DDBJ whole genome shotgun (WGS) entry which is preliminary data.</text>
</comment>
<dbReference type="PROSITE" id="PS50837">
    <property type="entry name" value="NACHT"/>
    <property type="match status" value="1"/>
</dbReference>
<dbReference type="PANTHER" id="PTHR12697:SF5">
    <property type="entry name" value="DEOXYHYPUSINE HYDROXYLASE"/>
    <property type="match status" value="1"/>
</dbReference>
<dbReference type="InterPro" id="IPR004155">
    <property type="entry name" value="PBS_lyase_HEAT"/>
</dbReference>
<dbReference type="SUPFAM" id="SSF48371">
    <property type="entry name" value="ARM repeat"/>
    <property type="match status" value="1"/>
</dbReference>
<dbReference type="Pfam" id="PF13646">
    <property type="entry name" value="HEAT_2"/>
    <property type="match status" value="3"/>
</dbReference>
<dbReference type="Proteomes" id="UP000249081">
    <property type="component" value="Unassembled WGS sequence"/>
</dbReference>
<evidence type="ECO:0000256" key="1">
    <source>
        <dbReference type="ARBA" id="ARBA00022549"/>
    </source>
</evidence>
<dbReference type="EMBL" id="QBMN01000053">
    <property type="protein sequence ID" value="PZO42069.1"/>
    <property type="molecule type" value="Genomic_DNA"/>
</dbReference>
<dbReference type="Pfam" id="PF03130">
    <property type="entry name" value="HEAT_PBS"/>
    <property type="match status" value="2"/>
</dbReference>
<organism evidence="4 5">
    <name type="scientific">Shackletoniella antarctica</name>
    <dbReference type="NCBI Taxonomy" id="268115"/>
    <lineage>
        <taxon>Bacteria</taxon>
        <taxon>Bacillati</taxon>
        <taxon>Cyanobacteriota</taxon>
        <taxon>Cyanophyceae</taxon>
        <taxon>Oculatellales</taxon>
        <taxon>Oculatellaceae</taxon>
        <taxon>Shackletoniella</taxon>
    </lineage>
</organism>
<dbReference type="SMART" id="SM00382">
    <property type="entry name" value="AAA"/>
    <property type="match status" value="1"/>
</dbReference>